<keyword evidence="3" id="KW-1185">Reference proteome</keyword>
<feature type="compositionally biased region" description="Pro residues" evidence="1">
    <location>
        <begin position="11"/>
        <end position="29"/>
    </location>
</feature>
<dbReference type="EMBL" id="FOET01000015">
    <property type="protein sequence ID" value="SEQ76895.1"/>
    <property type="molecule type" value="Genomic_DNA"/>
</dbReference>
<evidence type="ECO:0000313" key="2">
    <source>
        <dbReference type="EMBL" id="SEQ76895.1"/>
    </source>
</evidence>
<dbReference type="RefSeq" id="WP_425443152.1">
    <property type="nucleotide sequence ID" value="NZ_FOET01000015.1"/>
</dbReference>
<evidence type="ECO:0000256" key="1">
    <source>
        <dbReference type="SAM" id="MobiDB-lite"/>
    </source>
</evidence>
<dbReference type="STRING" id="403935.SAMN05216481_1159"/>
<gene>
    <name evidence="2" type="ORF">SAMN05216481_1159</name>
</gene>
<proteinExistence type="predicted"/>
<evidence type="ECO:0000313" key="3">
    <source>
        <dbReference type="Proteomes" id="UP000199055"/>
    </source>
</evidence>
<dbReference type="Proteomes" id="UP000199055">
    <property type="component" value="Unassembled WGS sequence"/>
</dbReference>
<feature type="compositionally biased region" description="Low complexity" evidence="1">
    <location>
        <begin position="30"/>
        <end position="42"/>
    </location>
</feature>
<feature type="region of interest" description="Disordered" evidence="1">
    <location>
        <begin position="82"/>
        <end position="103"/>
    </location>
</feature>
<dbReference type="AlphaFoldDB" id="A0A1H9IR68"/>
<name>A0A1H9IR68_9ACTN</name>
<reference evidence="2 3" key="1">
    <citation type="submission" date="2016-10" db="EMBL/GenBank/DDBJ databases">
        <authorList>
            <person name="de Groot N.N."/>
        </authorList>
    </citation>
    <scope>NUCLEOTIDE SEQUENCE [LARGE SCALE GENOMIC DNA]</scope>
    <source>
        <strain evidence="2 3">CGMCC 4.3519</strain>
    </source>
</reference>
<accession>A0A1H9IR68</accession>
<feature type="region of interest" description="Disordered" evidence="1">
    <location>
        <begin position="1"/>
        <end position="56"/>
    </location>
</feature>
<protein>
    <recommendedName>
        <fullName evidence="4">Secreted protein</fullName>
    </recommendedName>
</protein>
<feature type="compositionally biased region" description="Low complexity" evidence="1">
    <location>
        <begin position="1"/>
        <end position="10"/>
    </location>
</feature>
<evidence type="ECO:0008006" key="4">
    <source>
        <dbReference type="Google" id="ProtNLM"/>
    </source>
</evidence>
<sequence length="230" mass="23399">MQLPADSAPAPSAPPLPAASPSYVPPQPGPAGSSAAAGRAPSSPAPSPAAPAHTRARAPHWLATAAALGALLGASALLEPAGADATQPRETAAVTPGPDADTARYPLDCGPVEAEVVDRAAVDFDGDGRAETVAVVRCAAGIGTPPSGVYVLAHPAREGGRPRVAETLVDPEEGMTVQDLAVRDRTVFARLLGYSSPDVPRCCPDRARDVEWEWRGGKFVLEAAPTARSV</sequence>
<organism evidence="2 3">
    <name type="scientific">Streptomyces radiopugnans</name>
    <dbReference type="NCBI Taxonomy" id="403935"/>
    <lineage>
        <taxon>Bacteria</taxon>
        <taxon>Bacillati</taxon>
        <taxon>Actinomycetota</taxon>
        <taxon>Actinomycetes</taxon>
        <taxon>Kitasatosporales</taxon>
        <taxon>Streptomycetaceae</taxon>
        <taxon>Streptomyces</taxon>
    </lineage>
</organism>